<evidence type="ECO:0000256" key="4">
    <source>
        <dbReference type="ARBA" id="ARBA00034617"/>
    </source>
</evidence>
<reference evidence="8" key="1">
    <citation type="submission" date="2022-08" db="EMBL/GenBank/DDBJ databases">
        <authorList>
            <person name="Kallberg Y."/>
            <person name="Tangrot J."/>
            <person name="Rosling A."/>
        </authorList>
    </citation>
    <scope>NUCLEOTIDE SEQUENCE</scope>
    <source>
        <strain evidence="8">Wild A</strain>
    </source>
</reference>
<feature type="non-terminal residue" evidence="8">
    <location>
        <position position="52"/>
    </location>
</feature>
<proteinExistence type="inferred from homology"/>
<dbReference type="GO" id="GO:0000724">
    <property type="term" value="P:double-strand break repair via homologous recombination"/>
    <property type="evidence" value="ECO:0007669"/>
    <property type="project" value="TreeGrafter"/>
</dbReference>
<evidence type="ECO:0000256" key="3">
    <source>
        <dbReference type="ARBA" id="ARBA00023235"/>
    </source>
</evidence>
<name>A0A9W4WUG7_9GLOM</name>
<protein>
    <recommendedName>
        <fullName evidence="5">DNA 3'-5' helicase</fullName>
        <ecNumber evidence="5">5.6.2.4</ecNumber>
    </recommendedName>
</protein>
<evidence type="ECO:0000313" key="8">
    <source>
        <dbReference type="EMBL" id="CAI2186794.1"/>
    </source>
</evidence>
<dbReference type="OrthoDB" id="10261556at2759"/>
<sequence length="52" mass="5703">MKAIVDYLNNKDIFISMKTNGGKTLCYALSAVCFTGLTIVSCPLKALMEDQK</sequence>
<dbReference type="EMBL" id="CAMKVN010004311">
    <property type="protein sequence ID" value="CAI2186794.1"/>
    <property type="molecule type" value="Genomic_DNA"/>
</dbReference>
<comment type="similarity">
    <text evidence="1">Belongs to the helicase family. RecQ subfamily.</text>
</comment>
<dbReference type="GO" id="GO:0005737">
    <property type="term" value="C:cytoplasm"/>
    <property type="evidence" value="ECO:0007669"/>
    <property type="project" value="TreeGrafter"/>
</dbReference>
<keyword evidence="6" id="KW-1133">Transmembrane helix</keyword>
<keyword evidence="6" id="KW-0812">Transmembrane</keyword>
<dbReference type="EC" id="5.6.2.4" evidence="5"/>
<dbReference type="Gene3D" id="3.40.50.300">
    <property type="entry name" value="P-loop containing nucleotide triphosphate hydrolases"/>
    <property type="match status" value="1"/>
</dbReference>
<comment type="caution">
    <text evidence="8">The sequence shown here is derived from an EMBL/GenBank/DDBJ whole genome shotgun (WGS) entry which is preliminary data.</text>
</comment>
<dbReference type="AlphaFoldDB" id="A0A9W4WUG7"/>
<evidence type="ECO:0000256" key="5">
    <source>
        <dbReference type="ARBA" id="ARBA00034808"/>
    </source>
</evidence>
<dbReference type="GO" id="GO:0005694">
    <property type="term" value="C:chromosome"/>
    <property type="evidence" value="ECO:0007669"/>
    <property type="project" value="TreeGrafter"/>
</dbReference>
<dbReference type="SUPFAM" id="SSF52540">
    <property type="entry name" value="P-loop containing nucleoside triphosphate hydrolases"/>
    <property type="match status" value="1"/>
</dbReference>
<keyword evidence="6" id="KW-0472">Membrane</keyword>
<dbReference type="InterPro" id="IPR011545">
    <property type="entry name" value="DEAD/DEAH_box_helicase_dom"/>
</dbReference>
<evidence type="ECO:0000256" key="2">
    <source>
        <dbReference type="ARBA" id="ARBA00023125"/>
    </source>
</evidence>
<feature type="transmembrane region" description="Helical" evidence="6">
    <location>
        <begin position="27"/>
        <end position="47"/>
    </location>
</feature>
<dbReference type="Pfam" id="PF00270">
    <property type="entry name" value="DEAD"/>
    <property type="match status" value="1"/>
</dbReference>
<comment type="catalytic activity">
    <reaction evidence="4">
        <text>Couples ATP hydrolysis with the unwinding of duplex DNA by translocating in the 3'-5' direction.</text>
        <dbReference type="EC" id="5.6.2.4"/>
    </reaction>
</comment>
<keyword evidence="2" id="KW-0238">DNA-binding</keyword>
<dbReference type="GO" id="GO:0005524">
    <property type="term" value="F:ATP binding"/>
    <property type="evidence" value="ECO:0007669"/>
    <property type="project" value="InterPro"/>
</dbReference>
<evidence type="ECO:0000259" key="7">
    <source>
        <dbReference type="Pfam" id="PF00270"/>
    </source>
</evidence>
<accession>A0A9W4WUG7</accession>
<feature type="domain" description="DEAD/DEAH-box helicase" evidence="7">
    <location>
        <begin position="2"/>
        <end position="51"/>
    </location>
</feature>
<dbReference type="InterPro" id="IPR027417">
    <property type="entry name" value="P-loop_NTPase"/>
</dbReference>
<organism evidence="8 9">
    <name type="scientific">Funneliformis geosporum</name>
    <dbReference type="NCBI Taxonomy" id="1117311"/>
    <lineage>
        <taxon>Eukaryota</taxon>
        <taxon>Fungi</taxon>
        <taxon>Fungi incertae sedis</taxon>
        <taxon>Mucoromycota</taxon>
        <taxon>Glomeromycotina</taxon>
        <taxon>Glomeromycetes</taxon>
        <taxon>Glomerales</taxon>
        <taxon>Glomeraceae</taxon>
        <taxon>Funneliformis</taxon>
    </lineage>
</organism>
<dbReference type="PANTHER" id="PTHR13710">
    <property type="entry name" value="DNA HELICASE RECQ FAMILY MEMBER"/>
    <property type="match status" value="1"/>
</dbReference>
<dbReference type="Proteomes" id="UP001153678">
    <property type="component" value="Unassembled WGS sequence"/>
</dbReference>
<dbReference type="PANTHER" id="PTHR13710:SF105">
    <property type="entry name" value="ATP-DEPENDENT DNA HELICASE Q1"/>
    <property type="match status" value="1"/>
</dbReference>
<gene>
    <name evidence="8" type="ORF">FWILDA_LOCUS12754</name>
</gene>
<evidence type="ECO:0000313" key="9">
    <source>
        <dbReference type="Proteomes" id="UP001153678"/>
    </source>
</evidence>
<dbReference type="GO" id="GO:0009378">
    <property type="term" value="F:four-way junction helicase activity"/>
    <property type="evidence" value="ECO:0007669"/>
    <property type="project" value="TreeGrafter"/>
</dbReference>
<evidence type="ECO:0000256" key="6">
    <source>
        <dbReference type="SAM" id="Phobius"/>
    </source>
</evidence>
<evidence type="ECO:0000256" key="1">
    <source>
        <dbReference type="ARBA" id="ARBA00005446"/>
    </source>
</evidence>
<dbReference type="GO" id="GO:0043138">
    <property type="term" value="F:3'-5' DNA helicase activity"/>
    <property type="evidence" value="ECO:0007669"/>
    <property type="project" value="UniProtKB-EC"/>
</dbReference>
<keyword evidence="3" id="KW-0413">Isomerase</keyword>
<keyword evidence="9" id="KW-1185">Reference proteome</keyword>
<dbReference type="GO" id="GO:0003677">
    <property type="term" value="F:DNA binding"/>
    <property type="evidence" value="ECO:0007669"/>
    <property type="project" value="UniProtKB-KW"/>
</dbReference>